<dbReference type="RefSeq" id="WP_376835997.1">
    <property type="nucleotide sequence ID" value="NZ_JBHLSW010000006.1"/>
</dbReference>
<comment type="caution">
    <text evidence="2">The sequence shown here is derived from an EMBL/GenBank/DDBJ whole genome shotgun (WGS) entry which is preliminary data.</text>
</comment>
<organism evidence="2 3">
    <name type="scientific">Brevundimonas balnearis</name>
    <dbReference type="NCBI Taxonomy" id="1572858"/>
    <lineage>
        <taxon>Bacteria</taxon>
        <taxon>Pseudomonadati</taxon>
        <taxon>Pseudomonadota</taxon>
        <taxon>Alphaproteobacteria</taxon>
        <taxon>Caulobacterales</taxon>
        <taxon>Caulobacteraceae</taxon>
        <taxon>Brevundimonas</taxon>
    </lineage>
</organism>
<protein>
    <submittedName>
        <fullName evidence="2">Uncharacterized protein</fullName>
    </submittedName>
</protein>
<reference evidence="2 3" key="1">
    <citation type="submission" date="2024-09" db="EMBL/GenBank/DDBJ databases">
        <authorList>
            <person name="Sun Q."/>
            <person name="Mori K."/>
        </authorList>
    </citation>
    <scope>NUCLEOTIDE SEQUENCE [LARGE SCALE GENOMIC DNA]</scope>
    <source>
        <strain evidence="2 3">NCAIM B.02621</strain>
    </source>
</reference>
<gene>
    <name evidence="2" type="ORF">ACFFGE_09030</name>
</gene>
<proteinExistence type="predicted"/>
<feature type="chain" id="PRO_5045769558" evidence="1">
    <location>
        <begin position="20"/>
        <end position="157"/>
    </location>
</feature>
<feature type="signal peptide" evidence="1">
    <location>
        <begin position="1"/>
        <end position="19"/>
    </location>
</feature>
<name>A0ABV6R315_9CAUL</name>
<keyword evidence="1" id="KW-0732">Signal</keyword>
<evidence type="ECO:0000313" key="2">
    <source>
        <dbReference type="EMBL" id="MFC0634020.1"/>
    </source>
</evidence>
<accession>A0ABV6R315</accession>
<evidence type="ECO:0000256" key="1">
    <source>
        <dbReference type="SAM" id="SignalP"/>
    </source>
</evidence>
<keyword evidence="3" id="KW-1185">Reference proteome</keyword>
<evidence type="ECO:0000313" key="3">
    <source>
        <dbReference type="Proteomes" id="UP001589906"/>
    </source>
</evidence>
<dbReference type="Proteomes" id="UP001589906">
    <property type="component" value="Unassembled WGS sequence"/>
</dbReference>
<dbReference type="EMBL" id="JBHLSW010000006">
    <property type="protein sequence ID" value="MFC0634020.1"/>
    <property type="molecule type" value="Genomic_DNA"/>
</dbReference>
<sequence length="157" mass="15979">MSCGAVLALALLTSDPAVAASLGVVPAAPDAPVAVAEEPLFRDIVARAGGLKARVEAWAADGAALAADFPAGSEFQAFKADTAELARLDMQAHLVLAERDVDGDLKCILRGISEDLPVRIAAVEASQGPERAVALSELVHLLDDNVAVITAPPPPAA</sequence>